<dbReference type="RefSeq" id="WP_119323310.1">
    <property type="nucleotide sequence ID" value="NZ_AP025739.1"/>
</dbReference>
<keyword evidence="2" id="KW-1185">Reference proteome</keyword>
<dbReference type="AlphaFoldDB" id="A0A402D1D6"/>
<protein>
    <submittedName>
        <fullName evidence="1">Uncharacterized protein</fullName>
    </submittedName>
</protein>
<dbReference type="KEGG" id="ccot:CCAX7_36850"/>
<dbReference type="Proteomes" id="UP000287394">
    <property type="component" value="Chromosome"/>
</dbReference>
<dbReference type="PROSITE" id="PS00409">
    <property type="entry name" value="PROKAR_NTER_METHYL"/>
    <property type="match status" value="1"/>
</dbReference>
<gene>
    <name evidence="1" type="ORF">CCAX7_36850</name>
</gene>
<dbReference type="InterPro" id="IPR012902">
    <property type="entry name" value="N_methyl_site"/>
</dbReference>
<accession>A0A402D1D6</accession>
<evidence type="ECO:0000313" key="1">
    <source>
        <dbReference type="EMBL" id="BDI31634.1"/>
    </source>
</evidence>
<evidence type="ECO:0000313" key="2">
    <source>
        <dbReference type="Proteomes" id="UP000287394"/>
    </source>
</evidence>
<sequence>MAKAGFTLVEVVITTMLVAIAVVGVFGGIRALTAADIKANSADLLQRLASEKLEDVRVNGDPSTYATSGDFTDRGYTDISWNMDVQTSSTAYVDQVTVTATRARDSQAITEFVYVPPATTTSTTAQTQ</sequence>
<dbReference type="EMBL" id="AP025739">
    <property type="protein sequence ID" value="BDI31634.1"/>
    <property type="molecule type" value="Genomic_DNA"/>
</dbReference>
<reference evidence="1 2" key="1">
    <citation type="journal article" date="2019" name="Int. J. Syst. Evol. Microbiol.">
        <title>Capsulimonas corticalis gen. nov., sp. nov., an aerobic capsulated bacterium, of a novel bacterial order, Capsulimonadales ord. nov., of the class Armatimonadia of the phylum Armatimonadetes.</title>
        <authorList>
            <person name="Li J."/>
            <person name="Kudo C."/>
            <person name="Tonouchi A."/>
        </authorList>
    </citation>
    <scope>NUCLEOTIDE SEQUENCE [LARGE SCALE GENOMIC DNA]</scope>
    <source>
        <strain evidence="1 2">AX-7</strain>
    </source>
</reference>
<organism evidence="1 2">
    <name type="scientific">Capsulimonas corticalis</name>
    <dbReference type="NCBI Taxonomy" id="2219043"/>
    <lineage>
        <taxon>Bacteria</taxon>
        <taxon>Bacillati</taxon>
        <taxon>Armatimonadota</taxon>
        <taxon>Armatimonadia</taxon>
        <taxon>Capsulimonadales</taxon>
        <taxon>Capsulimonadaceae</taxon>
        <taxon>Capsulimonas</taxon>
    </lineage>
</organism>
<name>A0A402D1D6_9BACT</name>
<proteinExistence type="predicted"/>